<protein>
    <recommendedName>
        <fullName evidence="3">Prokaryotic-type class I peptide chain release factors domain-containing protein</fullName>
    </recommendedName>
</protein>
<accession>A0A7J6TA10</accession>
<evidence type="ECO:0000313" key="2">
    <source>
        <dbReference type="Proteomes" id="UP000574390"/>
    </source>
</evidence>
<reference evidence="1 2" key="1">
    <citation type="submission" date="2020-04" db="EMBL/GenBank/DDBJ databases">
        <title>Perkinsus olseni comparative genomics.</title>
        <authorList>
            <person name="Bogema D.R."/>
        </authorList>
    </citation>
    <scope>NUCLEOTIDE SEQUENCE [LARGE SCALE GENOMIC DNA]</scope>
    <source>
        <strain evidence="1">ATCC PRA-205</strain>
    </source>
</reference>
<name>A0A7J6TA10_PEROL</name>
<dbReference type="InterPro" id="IPR045853">
    <property type="entry name" value="Pep_chain_release_fac_I_sf"/>
</dbReference>
<dbReference type="EMBL" id="JABANM010009265">
    <property type="protein sequence ID" value="KAF4741200.1"/>
    <property type="molecule type" value="Genomic_DNA"/>
</dbReference>
<evidence type="ECO:0000313" key="1">
    <source>
        <dbReference type="EMBL" id="KAF4741200.1"/>
    </source>
</evidence>
<feature type="non-terminal residue" evidence="1">
    <location>
        <position position="134"/>
    </location>
</feature>
<sequence length="134" mass="15069">MIWTAVLCGTATAVFVVYYGRMNEGEHLDRSADSSVKGIGSMDTRVSKLIQMGVVFPTADDDKGCLFDRRRCNVNEFAHRRFKVTIREKDLEKHFTRSPGPGGQNVNASHTRCQLILDFAKCRSWLSETIVANL</sequence>
<evidence type="ECO:0008006" key="3">
    <source>
        <dbReference type="Google" id="ProtNLM"/>
    </source>
</evidence>
<dbReference type="AlphaFoldDB" id="A0A7J6TA10"/>
<proteinExistence type="predicted"/>
<gene>
    <name evidence="1" type="ORF">FOZ62_028314</name>
</gene>
<comment type="caution">
    <text evidence="1">The sequence shown here is derived from an EMBL/GenBank/DDBJ whole genome shotgun (WGS) entry which is preliminary data.</text>
</comment>
<organism evidence="1 2">
    <name type="scientific">Perkinsus olseni</name>
    <name type="common">Perkinsus atlanticus</name>
    <dbReference type="NCBI Taxonomy" id="32597"/>
    <lineage>
        <taxon>Eukaryota</taxon>
        <taxon>Sar</taxon>
        <taxon>Alveolata</taxon>
        <taxon>Perkinsozoa</taxon>
        <taxon>Perkinsea</taxon>
        <taxon>Perkinsida</taxon>
        <taxon>Perkinsidae</taxon>
        <taxon>Perkinsus</taxon>
    </lineage>
</organism>
<dbReference type="Gene3D" id="3.30.160.20">
    <property type="match status" value="1"/>
</dbReference>
<dbReference type="Proteomes" id="UP000574390">
    <property type="component" value="Unassembled WGS sequence"/>
</dbReference>
<dbReference type="SUPFAM" id="SSF75620">
    <property type="entry name" value="Release factor"/>
    <property type="match status" value="1"/>
</dbReference>